<evidence type="ECO:0000256" key="3">
    <source>
        <dbReference type="ARBA" id="ARBA00022691"/>
    </source>
</evidence>
<dbReference type="NCBIfam" id="TIGR00536">
    <property type="entry name" value="hemK_fam"/>
    <property type="match status" value="1"/>
</dbReference>
<dbReference type="Gene3D" id="3.40.50.150">
    <property type="entry name" value="Vaccinia Virus protein VP39"/>
    <property type="match status" value="1"/>
</dbReference>
<evidence type="ECO:0000313" key="8">
    <source>
        <dbReference type="EMBL" id="AUR53107.1"/>
    </source>
</evidence>
<dbReference type="PANTHER" id="PTHR18895">
    <property type="entry name" value="HEMK METHYLTRANSFERASE"/>
    <property type="match status" value="1"/>
</dbReference>
<keyword evidence="2 5" id="KW-0808">Transferase</keyword>
<evidence type="ECO:0000259" key="7">
    <source>
        <dbReference type="Pfam" id="PF17827"/>
    </source>
</evidence>
<dbReference type="InterPro" id="IPR019874">
    <property type="entry name" value="RF_methyltr_PrmC"/>
</dbReference>
<feature type="binding site" evidence="5">
    <location>
        <begin position="110"/>
        <end position="114"/>
    </location>
    <ligand>
        <name>S-adenosyl-L-methionine</name>
        <dbReference type="ChEBI" id="CHEBI:59789"/>
    </ligand>
</feature>
<dbReference type="AlphaFoldDB" id="A0A2I7N9H9"/>
<evidence type="ECO:0000256" key="1">
    <source>
        <dbReference type="ARBA" id="ARBA00022603"/>
    </source>
</evidence>
<evidence type="ECO:0000259" key="6">
    <source>
        <dbReference type="Pfam" id="PF05175"/>
    </source>
</evidence>
<keyword evidence="1 5" id="KW-0489">Methyltransferase</keyword>
<feature type="binding site" evidence="5">
    <location>
        <position position="174"/>
    </location>
    <ligand>
        <name>S-adenosyl-L-methionine</name>
        <dbReference type="ChEBI" id="CHEBI:59789"/>
    </ligand>
</feature>
<dbReference type="InterPro" id="IPR007848">
    <property type="entry name" value="Small_mtfrase_dom"/>
</dbReference>
<dbReference type="Pfam" id="PF17827">
    <property type="entry name" value="PrmC_N"/>
    <property type="match status" value="1"/>
</dbReference>
<dbReference type="OrthoDB" id="9800643at2"/>
<dbReference type="InterPro" id="IPR050320">
    <property type="entry name" value="N5-glutamine_MTase"/>
</dbReference>
<protein>
    <recommendedName>
        <fullName evidence="5">Release factor glutamine methyltransferase</fullName>
        <shortName evidence="5">RF MTase</shortName>
        <ecNumber evidence="5">2.1.1.297</ecNumber>
    </recommendedName>
    <alternativeName>
        <fullName evidence="5">N5-glutamine methyltransferase PrmC</fullName>
    </alternativeName>
    <alternativeName>
        <fullName evidence="5">Protein-(glutamine-N5) MTase PrmC</fullName>
    </alternativeName>
    <alternativeName>
        <fullName evidence="5">Protein-glutamine N-methyltransferase PrmC</fullName>
    </alternativeName>
</protein>
<reference evidence="9" key="1">
    <citation type="submission" date="2017-11" db="EMBL/GenBank/DDBJ databases">
        <authorList>
            <person name="Chan K.G."/>
            <person name="Lee L.S."/>
        </authorList>
    </citation>
    <scope>NUCLEOTIDE SEQUENCE [LARGE SCALE GENOMIC DNA]</scope>
    <source>
        <strain evidence="9">DSM 100970</strain>
    </source>
</reference>
<dbReference type="Pfam" id="PF05175">
    <property type="entry name" value="MTS"/>
    <property type="match status" value="1"/>
</dbReference>
<organism evidence="8 9">
    <name type="scientific">Aquella oligotrophica</name>
    <dbReference type="NCBI Taxonomy" id="2067065"/>
    <lineage>
        <taxon>Bacteria</taxon>
        <taxon>Pseudomonadati</taxon>
        <taxon>Pseudomonadota</taxon>
        <taxon>Betaproteobacteria</taxon>
        <taxon>Neisseriales</taxon>
        <taxon>Neisseriaceae</taxon>
        <taxon>Aquella</taxon>
    </lineage>
</organism>
<comment type="function">
    <text evidence="5">Methylates the class 1 translation termination release factors RF1/PrfA and RF2/PrfB on the glutamine residue of the universally conserved GGQ motif.</text>
</comment>
<dbReference type="HAMAP" id="MF_02126">
    <property type="entry name" value="RF_methyltr_PrmC"/>
    <property type="match status" value="1"/>
</dbReference>
<dbReference type="Proteomes" id="UP000236655">
    <property type="component" value="Chromosome"/>
</dbReference>
<feature type="binding site" evidence="5">
    <location>
        <begin position="174"/>
        <end position="177"/>
    </location>
    <ligand>
        <name>substrate</name>
    </ligand>
</feature>
<feature type="domain" description="Methyltransferase small" evidence="6">
    <location>
        <begin position="89"/>
        <end position="182"/>
    </location>
</feature>
<dbReference type="RefSeq" id="WP_102952393.1">
    <property type="nucleotide sequence ID" value="NZ_CP024847.1"/>
</dbReference>
<dbReference type="InterPro" id="IPR004556">
    <property type="entry name" value="HemK-like"/>
</dbReference>
<evidence type="ECO:0000256" key="2">
    <source>
        <dbReference type="ARBA" id="ARBA00022679"/>
    </source>
</evidence>
<evidence type="ECO:0000256" key="5">
    <source>
        <dbReference type="HAMAP-Rule" id="MF_02126"/>
    </source>
</evidence>
<dbReference type="InterPro" id="IPR029063">
    <property type="entry name" value="SAM-dependent_MTases_sf"/>
</dbReference>
<comment type="similarity">
    <text evidence="5">Belongs to the protein N5-glutamine methyltransferase family. PrmC subfamily.</text>
</comment>
<dbReference type="FunFam" id="3.40.50.150:FF:000053">
    <property type="entry name" value="Release factor glutamine methyltransferase"/>
    <property type="match status" value="1"/>
</dbReference>
<dbReference type="NCBIfam" id="TIGR03534">
    <property type="entry name" value="RF_mod_PrmC"/>
    <property type="match status" value="1"/>
</dbReference>
<evidence type="ECO:0000313" key="9">
    <source>
        <dbReference type="Proteomes" id="UP000236655"/>
    </source>
</evidence>
<dbReference type="CDD" id="cd02440">
    <property type="entry name" value="AdoMet_MTases"/>
    <property type="match status" value="1"/>
</dbReference>
<comment type="catalytic activity">
    <reaction evidence="4 5">
        <text>L-glutaminyl-[peptide chain release factor] + S-adenosyl-L-methionine = N(5)-methyl-L-glutaminyl-[peptide chain release factor] + S-adenosyl-L-homocysteine + H(+)</text>
        <dbReference type="Rhea" id="RHEA:42896"/>
        <dbReference type="Rhea" id="RHEA-COMP:10271"/>
        <dbReference type="Rhea" id="RHEA-COMP:10272"/>
        <dbReference type="ChEBI" id="CHEBI:15378"/>
        <dbReference type="ChEBI" id="CHEBI:30011"/>
        <dbReference type="ChEBI" id="CHEBI:57856"/>
        <dbReference type="ChEBI" id="CHEBI:59789"/>
        <dbReference type="ChEBI" id="CHEBI:61891"/>
        <dbReference type="EC" id="2.1.1.297"/>
    </reaction>
</comment>
<name>A0A2I7N9H9_9NEIS</name>
<dbReference type="EC" id="2.1.1.297" evidence="5"/>
<accession>A0A2I7N9H9</accession>
<feature type="domain" description="Release factor glutamine methyltransferase N-terminal" evidence="7">
    <location>
        <begin position="5"/>
        <end position="67"/>
    </location>
</feature>
<dbReference type="SUPFAM" id="SSF53335">
    <property type="entry name" value="S-adenosyl-L-methionine-dependent methyltransferases"/>
    <property type="match status" value="1"/>
</dbReference>
<feature type="binding site" evidence="5">
    <location>
        <position position="160"/>
    </location>
    <ligand>
        <name>S-adenosyl-L-methionine</name>
        <dbReference type="ChEBI" id="CHEBI:59789"/>
    </ligand>
</feature>
<sequence length="266" mass="29743">MITIRQLLMKNDISRLDNRVILREITGLTDAQLISRDDTPLSDQQLIQYQSWIERLQKGEPIAYIIGYKEFFSRRFKVTSDTLIPRPDTEILVEQILATAKNGDSLLDMGTGSGCIAISCQLENPTLNVSACDISLAALTIAKENARLLNAEISCIESNWFQAISGKFAIIASNPPYIHATDNHLANLAYEPASALTDFADGLSAIRQIIQDAPKHLLNQGWLLFEHGYDQANKVRELLGKRGFQNISSEKDYAGIERVSYGQWIE</sequence>
<dbReference type="InterPro" id="IPR002052">
    <property type="entry name" value="DNA_methylase_N6_adenine_CS"/>
</dbReference>
<dbReference type="GO" id="GO:0003676">
    <property type="term" value="F:nucleic acid binding"/>
    <property type="evidence" value="ECO:0007669"/>
    <property type="project" value="InterPro"/>
</dbReference>
<dbReference type="KEGG" id="nba:CUN60_12675"/>
<dbReference type="InterPro" id="IPR040758">
    <property type="entry name" value="PrmC_N"/>
</dbReference>
<gene>
    <name evidence="5 8" type="primary">prmC</name>
    <name evidence="8" type="ORF">CUN60_12675</name>
</gene>
<dbReference type="Gene3D" id="1.10.8.10">
    <property type="entry name" value="DNA helicase RuvA subunit, C-terminal domain"/>
    <property type="match status" value="1"/>
</dbReference>
<keyword evidence="3 5" id="KW-0949">S-adenosyl-L-methionine</keyword>
<proteinExistence type="inferred from homology"/>
<evidence type="ECO:0000256" key="4">
    <source>
        <dbReference type="ARBA" id="ARBA00048391"/>
    </source>
</evidence>
<dbReference type="PROSITE" id="PS00092">
    <property type="entry name" value="N6_MTASE"/>
    <property type="match status" value="1"/>
</dbReference>
<keyword evidence="9" id="KW-1185">Reference proteome</keyword>
<dbReference type="GO" id="GO:0032259">
    <property type="term" value="P:methylation"/>
    <property type="evidence" value="ECO:0007669"/>
    <property type="project" value="UniProtKB-KW"/>
</dbReference>
<dbReference type="GO" id="GO:0102559">
    <property type="term" value="F:peptide chain release factor N(5)-glutamine methyltransferase activity"/>
    <property type="evidence" value="ECO:0007669"/>
    <property type="project" value="UniProtKB-EC"/>
</dbReference>
<feature type="binding site" evidence="5">
    <location>
        <position position="133"/>
    </location>
    <ligand>
        <name>S-adenosyl-L-methionine</name>
        <dbReference type="ChEBI" id="CHEBI:59789"/>
    </ligand>
</feature>
<dbReference type="EMBL" id="CP024847">
    <property type="protein sequence ID" value="AUR53107.1"/>
    <property type="molecule type" value="Genomic_DNA"/>
</dbReference>
<dbReference type="PANTHER" id="PTHR18895:SF74">
    <property type="entry name" value="MTRF1L RELEASE FACTOR GLUTAMINE METHYLTRANSFERASE"/>
    <property type="match status" value="1"/>
</dbReference>